<name>A0A1A8B8Q2_NOTFU</name>
<reference evidence="1" key="1">
    <citation type="submission" date="2016-05" db="EMBL/GenBank/DDBJ databases">
        <authorList>
            <person name="Lavstsen T."/>
            <person name="Jespersen J.S."/>
        </authorList>
    </citation>
    <scope>NUCLEOTIDE SEQUENCE</scope>
    <source>
        <tissue evidence="1">Brain</tissue>
    </source>
</reference>
<proteinExistence type="predicted"/>
<feature type="non-terminal residue" evidence="1">
    <location>
        <position position="1"/>
    </location>
</feature>
<dbReference type="EMBL" id="HADY01025139">
    <property type="protein sequence ID" value="SBP63624.1"/>
    <property type="molecule type" value="Transcribed_RNA"/>
</dbReference>
<organism evidence="1">
    <name type="scientific">Nothobranchius furzeri</name>
    <name type="common">Turquoise killifish</name>
    <dbReference type="NCBI Taxonomy" id="105023"/>
    <lineage>
        <taxon>Eukaryota</taxon>
        <taxon>Metazoa</taxon>
        <taxon>Chordata</taxon>
        <taxon>Craniata</taxon>
        <taxon>Vertebrata</taxon>
        <taxon>Euteleostomi</taxon>
        <taxon>Actinopterygii</taxon>
        <taxon>Neopterygii</taxon>
        <taxon>Teleostei</taxon>
        <taxon>Neoteleostei</taxon>
        <taxon>Acanthomorphata</taxon>
        <taxon>Ovalentaria</taxon>
        <taxon>Atherinomorphae</taxon>
        <taxon>Cyprinodontiformes</taxon>
        <taxon>Nothobranchiidae</taxon>
        <taxon>Nothobranchius</taxon>
    </lineage>
</organism>
<accession>A0A1A8B8Q2</accession>
<dbReference type="AlphaFoldDB" id="A0A1A8B8Q2"/>
<reference evidence="1" key="2">
    <citation type="submission" date="2016-06" db="EMBL/GenBank/DDBJ databases">
        <title>The genome of a short-lived fish provides insights into sex chromosome evolution and the genetic control of aging.</title>
        <authorList>
            <person name="Reichwald K."/>
            <person name="Felder M."/>
            <person name="Petzold A."/>
            <person name="Koch P."/>
            <person name="Groth M."/>
            <person name="Platzer M."/>
        </authorList>
    </citation>
    <scope>NUCLEOTIDE SEQUENCE</scope>
    <source>
        <tissue evidence="1">Brain</tissue>
    </source>
</reference>
<evidence type="ECO:0000313" key="1">
    <source>
        <dbReference type="EMBL" id="SBP63624.1"/>
    </source>
</evidence>
<sequence length="35" mass="3826">QTRRPVILPVRAADSAARTQEMVLPPHTGALVLLF</sequence>
<gene>
    <name evidence="1" type="primary">STC2A</name>
</gene>
<protein>
    <submittedName>
        <fullName evidence="1">Stanniocalcin 2a</fullName>
    </submittedName>
</protein>